<dbReference type="InterPro" id="IPR019984">
    <property type="entry name" value="Ribosomal_uS17_bact/chlr"/>
</dbReference>
<gene>
    <name evidence="6" type="primary">rpsQ</name>
    <name evidence="8" type="ORF">SAMN02745775_106235</name>
</gene>
<dbReference type="InterPro" id="IPR019979">
    <property type="entry name" value="Ribosomal_uS17_CS"/>
</dbReference>
<dbReference type="PRINTS" id="PR00973">
    <property type="entry name" value="RIBOSOMALS17"/>
</dbReference>
<evidence type="ECO:0000256" key="2">
    <source>
        <dbReference type="ARBA" id="ARBA00022730"/>
    </source>
</evidence>
<comment type="subunit">
    <text evidence="6">Part of the 30S ribosomal subunit.</text>
</comment>
<evidence type="ECO:0000313" key="8">
    <source>
        <dbReference type="EMBL" id="SFK73539.1"/>
    </source>
</evidence>
<comment type="function">
    <text evidence="6">One of the primary rRNA binding proteins, it binds specifically to the 5'-end of 16S ribosomal RNA.</text>
</comment>
<dbReference type="GO" id="GO:0022627">
    <property type="term" value="C:cytosolic small ribosomal subunit"/>
    <property type="evidence" value="ECO:0007669"/>
    <property type="project" value="UniProtKB-UniRule"/>
</dbReference>
<comment type="similarity">
    <text evidence="1 6 7">Belongs to the universal ribosomal protein uS17 family.</text>
</comment>
<reference evidence="8 9" key="1">
    <citation type="submission" date="2016-10" db="EMBL/GenBank/DDBJ databases">
        <authorList>
            <person name="de Groot N.N."/>
        </authorList>
    </citation>
    <scope>NUCLEOTIDE SEQUENCE [LARGE SCALE GENOMIC DNA]</scope>
    <source>
        <strain evidence="8 9">DSM 19981</strain>
    </source>
</reference>
<dbReference type="AlphaFoldDB" id="A0A1I4BZL5"/>
<keyword evidence="9" id="KW-1185">Reference proteome</keyword>
<dbReference type="Gene3D" id="2.40.50.140">
    <property type="entry name" value="Nucleic acid-binding proteins"/>
    <property type="match status" value="1"/>
</dbReference>
<dbReference type="NCBIfam" id="NF004123">
    <property type="entry name" value="PRK05610.1"/>
    <property type="match status" value="1"/>
</dbReference>
<dbReference type="Pfam" id="PF00366">
    <property type="entry name" value="Ribosomal_S17"/>
    <property type="match status" value="1"/>
</dbReference>
<name>A0A1I4BZL5_9PROT</name>
<evidence type="ECO:0000256" key="7">
    <source>
        <dbReference type="RuleBase" id="RU003872"/>
    </source>
</evidence>
<dbReference type="GO" id="GO:0019843">
    <property type="term" value="F:rRNA binding"/>
    <property type="evidence" value="ECO:0007669"/>
    <property type="project" value="UniProtKB-UniRule"/>
</dbReference>
<accession>A0A1I4BZL5</accession>
<dbReference type="CDD" id="cd00364">
    <property type="entry name" value="Ribosomal_uS17"/>
    <property type="match status" value="1"/>
</dbReference>
<dbReference type="NCBIfam" id="TIGR03635">
    <property type="entry name" value="uS17_bact"/>
    <property type="match status" value="1"/>
</dbReference>
<dbReference type="RefSeq" id="WP_092961073.1">
    <property type="nucleotide sequence ID" value="NZ_FOSQ01000006.1"/>
</dbReference>
<protein>
    <recommendedName>
        <fullName evidence="6">Small ribosomal subunit protein uS17</fullName>
    </recommendedName>
</protein>
<dbReference type="SUPFAM" id="SSF50249">
    <property type="entry name" value="Nucleic acid-binding proteins"/>
    <property type="match status" value="1"/>
</dbReference>
<dbReference type="GO" id="GO:0003735">
    <property type="term" value="F:structural constituent of ribosome"/>
    <property type="evidence" value="ECO:0007669"/>
    <property type="project" value="UniProtKB-UniRule"/>
</dbReference>
<dbReference type="PANTHER" id="PTHR10744:SF1">
    <property type="entry name" value="SMALL RIBOSOMAL SUBUNIT PROTEIN US17M"/>
    <property type="match status" value="1"/>
</dbReference>
<sequence length="103" mass="11449">MPRRVLTGRVVSDKTDKTVTVLVERRVMHPLYKKFIRRSKKYAAHDEANLCKEGDVVSIEECRPISKTKTWLVVVRNGAAVERPEGFSAPVVADSPATQSAAV</sequence>
<dbReference type="OrthoDB" id="9811714at2"/>
<keyword evidence="5 6" id="KW-0687">Ribonucleoprotein</keyword>
<dbReference type="InterPro" id="IPR000266">
    <property type="entry name" value="Ribosomal_uS17"/>
</dbReference>
<dbReference type="PANTHER" id="PTHR10744">
    <property type="entry name" value="40S RIBOSOMAL PROTEIN S11 FAMILY MEMBER"/>
    <property type="match status" value="1"/>
</dbReference>
<keyword evidence="4 6" id="KW-0689">Ribosomal protein</keyword>
<dbReference type="Proteomes" id="UP000199473">
    <property type="component" value="Unassembled WGS sequence"/>
</dbReference>
<keyword evidence="3 6" id="KW-0694">RNA-binding</keyword>
<evidence type="ECO:0000256" key="4">
    <source>
        <dbReference type="ARBA" id="ARBA00022980"/>
    </source>
</evidence>
<evidence type="ECO:0000313" key="9">
    <source>
        <dbReference type="Proteomes" id="UP000199473"/>
    </source>
</evidence>
<dbReference type="GO" id="GO:0006412">
    <property type="term" value="P:translation"/>
    <property type="evidence" value="ECO:0007669"/>
    <property type="project" value="UniProtKB-UniRule"/>
</dbReference>
<keyword evidence="2 6" id="KW-0699">rRNA-binding</keyword>
<dbReference type="HAMAP" id="MF_01345_B">
    <property type="entry name" value="Ribosomal_uS17_B"/>
    <property type="match status" value="1"/>
</dbReference>
<evidence type="ECO:0000256" key="5">
    <source>
        <dbReference type="ARBA" id="ARBA00023274"/>
    </source>
</evidence>
<dbReference type="PROSITE" id="PS00056">
    <property type="entry name" value="RIBOSOMAL_S17"/>
    <property type="match status" value="1"/>
</dbReference>
<evidence type="ECO:0000256" key="1">
    <source>
        <dbReference type="ARBA" id="ARBA00010254"/>
    </source>
</evidence>
<dbReference type="EMBL" id="FOSQ01000006">
    <property type="protein sequence ID" value="SFK73539.1"/>
    <property type="molecule type" value="Genomic_DNA"/>
</dbReference>
<dbReference type="InterPro" id="IPR012340">
    <property type="entry name" value="NA-bd_OB-fold"/>
</dbReference>
<dbReference type="STRING" id="1123062.SAMN02745775_106235"/>
<proteinExistence type="inferred from homology"/>
<evidence type="ECO:0000256" key="6">
    <source>
        <dbReference type="HAMAP-Rule" id="MF_01345"/>
    </source>
</evidence>
<organism evidence="8 9">
    <name type="scientific">Falsiroseomonas stagni DSM 19981</name>
    <dbReference type="NCBI Taxonomy" id="1123062"/>
    <lineage>
        <taxon>Bacteria</taxon>
        <taxon>Pseudomonadati</taxon>
        <taxon>Pseudomonadota</taxon>
        <taxon>Alphaproteobacteria</taxon>
        <taxon>Acetobacterales</taxon>
        <taxon>Roseomonadaceae</taxon>
        <taxon>Falsiroseomonas</taxon>
    </lineage>
</organism>
<evidence type="ECO:0000256" key="3">
    <source>
        <dbReference type="ARBA" id="ARBA00022884"/>
    </source>
</evidence>